<sequence length="246" mass="27169">MKWGYLNETPSRRPRSSAEGKVQQTTTLASRMMPPLVTRRAFPGISGLSRRLYQLNLSGGIVPKGAHFQFRNYSVEKGSLPENEPLPENGSLPETRPLFFHLPKLAKANSSKDTPRKPLTPQSKVVRPLLVENGGRWWLGEHLGISSLERTFTFPSFEKAWFSGDTIHFCCILDDNGVVTSSNNAAGSNPVNGMDLTLLRVNPDELFGQSPTTWSCFNVSLPFIHQATDILHPAALLIGNPLTSCL</sequence>
<gene>
    <name evidence="2" type="ORF">B0H67DRAFT_252043</name>
</gene>
<organism evidence="2 3">
    <name type="scientific">Lasiosphaeris hirsuta</name>
    <dbReference type="NCBI Taxonomy" id="260670"/>
    <lineage>
        <taxon>Eukaryota</taxon>
        <taxon>Fungi</taxon>
        <taxon>Dikarya</taxon>
        <taxon>Ascomycota</taxon>
        <taxon>Pezizomycotina</taxon>
        <taxon>Sordariomycetes</taxon>
        <taxon>Sordariomycetidae</taxon>
        <taxon>Sordariales</taxon>
        <taxon>Lasiosphaeriaceae</taxon>
        <taxon>Lasiosphaeris</taxon>
    </lineage>
</organism>
<accession>A0AA40DUA3</accession>
<name>A0AA40DUA3_9PEZI</name>
<keyword evidence="3" id="KW-1185">Reference proteome</keyword>
<protein>
    <submittedName>
        <fullName evidence="2">Uncharacterized protein</fullName>
    </submittedName>
</protein>
<evidence type="ECO:0000256" key="1">
    <source>
        <dbReference type="SAM" id="MobiDB-lite"/>
    </source>
</evidence>
<dbReference type="AlphaFoldDB" id="A0AA40DUA3"/>
<dbReference type="EMBL" id="JAUKUA010000004">
    <property type="protein sequence ID" value="KAK0715835.1"/>
    <property type="molecule type" value="Genomic_DNA"/>
</dbReference>
<dbReference type="Proteomes" id="UP001172102">
    <property type="component" value="Unassembled WGS sequence"/>
</dbReference>
<comment type="caution">
    <text evidence="2">The sequence shown here is derived from an EMBL/GenBank/DDBJ whole genome shotgun (WGS) entry which is preliminary data.</text>
</comment>
<evidence type="ECO:0000313" key="3">
    <source>
        <dbReference type="Proteomes" id="UP001172102"/>
    </source>
</evidence>
<evidence type="ECO:0000313" key="2">
    <source>
        <dbReference type="EMBL" id="KAK0715835.1"/>
    </source>
</evidence>
<reference evidence="2" key="1">
    <citation type="submission" date="2023-06" db="EMBL/GenBank/DDBJ databases">
        <title>Genome-scale phylogeny and comparative genomics of the fungal order Sordariales.</title>
        <authorList>
            <consortium name="Lawrence Berkeley National Laboratory"/>
            <person name="Hensen N."/>
            <person name="Bonometti L."/>
            <person name="Westerberg I."/>
            <person name="Brannstrom I.O."/>
            <person name="Guillou S."/>
            <person name="Cros-Aarteil S."/>
            <person name="Calhoun S."/>
            <person name="Haridas S."/>
            <person name="Kuo A."/>
            <person name="Mondo S."/>
            <person name="Pangilinan J."/>
            <person name="Riley R."/>
            <person name="Labutti K."/>
            <person name="Andreopoulos B."/>
            <person name="Lipzen A."/>
            <person name="Chen C."/>
            <person name="Yanf M."/>
            <person name="Daum C."/>
            <person name="Ng V."/>
            <person name="Clum A."/>
            <person name="Steindorff A."/>
            <person name="Ohm R."/>
            <person name="Martin F."/>
            <person name="Silar P."/>
            <person name="Natvig D."/>
            <person name="Lalanne C."/>
            <person name="Gautier V."/>
            <person name="Ament-Velasquez S.L."/>
            <person name="Kruys A."/>
            <person name="Hutchinson M.I."/>
            <person name="Powell A.J."/>
            <person name="Barry K."/>
            <person name="Miller A.N."/>
            <person name="Grigoriev I.V."/>
            <person name="Debuchy R."/>
            <person name="Gladieux P."/>
            <person name="Thoren M.H."/>
            <person name="Johannesson H."/>
        </authorList>
    </citation>
    <scope>NUCLEOTIDE SEQUENCE</scope>
    <source>
        <strain evidence="2">SMH4607-1</strain>
    </source>
</reference>
<feature type="region of interest" description="Disordered" evidence="1">
    <location>
        <begin position="1"/>
        <end position="28"/>
    </location>
</feature>
<proteinExistence type="predicted"/>